<protein>
    <submittedName>
        <fullName evidence="3">CLUMA_CG004961, isoform A</fullName>
    </submittedName>
</protein>
<reference evidence="3 4" key="1">
    <citation type="submission" date="2015-04" db="EMBL/GenBank/DDBJ databases">
        <authorList>
            <person name="Syromyatnikov M.Y."/>
            <person name="Popov V.N."/>
        </authorList>
    </citation>
    <scope>NUCLEOTIDE SEQUENCE [LARGE SCALE GENOMIC DNA]</scope>
</reference>
<dbReference type="AlphaFoldDB" id="A0A1J1HTG4"/>
<keyword evidence="2" id="KW-0472">Membrane</keyword>
<name>A0A1J1HTG4_9DIPT</name>
<dbReference type="EMBL" id="CVRI01000020">
    <property type="protein sequence ID" value="CRK91283.1"/>
    <property type="molecule type" value="Genomic_DNA"/>
</dbReference>
<accession>A0A1J1HTG4</accession>
<keyword evidence="4" id="KW-1185">Reference proteome</keyword>
<feature type="compositionally biased region" description="Low complexity" evidence="1">
    <location>
        <begin position="70"/>
        <end position="85"/>
    </location>
</feature>
<dbReference type="Proteomes" id="UP000183832">
    <property type="component" value="Unassembled WGS sequence"/>
</dbReference>
<evidence type="ECO:0000256" key="2">
    <source>
        <dbReference type="SAM" id="Phobius"/>
    </source>
</evidence>
<feature type="region of interest" description="Disordered" evidence="1">
    <location>
        <begin position="66"/>
        <end position="85"/>
    </location>
</feature>
<proteinExistence type="predicted"/>
<evidence type="ECO:0000256" key="1">
    <source>
        <dbReference type="SAM" id="MobiDB-lite"/>
    </source>
</evidence>
<evidence type="ECO:0000313" key="4">
    <source>
        <dbReference type="Proteomes" id="UP000183832"/>
    </source>
</evidence>
<organism evidence="3 4">
    <name type="scientific">Clunio marinus</name>
    <dbReference type="NCBI Taxonomy" id="568069"/>
    <lineage>
        <taxon>Eukaryota</taxon>
        <taxon>Metazoa</taxon>
        <taxon>Ecdysozoa</taxon>
        <taxon>Arthropoda</taxon>
        <taxon>Hexapoda</taxon>
        <taxon>Insecta</taxon>
        <taxon>Pterygota</taxon>
        <taxon>Neoptera</taxon>
        <taxon>Endopterygota</taxon>
        <taxon>Diptera</taxon>
        <taxon>Nematocera</taxon>
        <taxon>Chironomoidea</taxon>
        <taxon>Chironomidae</taxon>
        <taxon>Clunio</taxon>
    </lineage>
</organism>
<gene>
    <name evidence="3" type="ORF">CLUMA_CG004961</name>
</gene>
<keyword evidence="2" id="KW-1133">Transmembrane helix</keyword>
<feature type="transmembrane region" description="Helical" evidence="2">
    <location>
        <begin position="20"/>
        <end position="39"/>
    </location>
</feature>
<sequence length="107" mass="12492">MFDKRKKTQSKNHFTISFYYVFMMKSDLIIINSINYAVLRMMYEKSHAPKTSNMKRWKKSKINKKDEILSQHNSSSSPSSSKFLSEAGCNSFKNCTKQLTIALKFSM</sequence>
<evidence type="ECO:0000313" key="3">
    <source>
        <dbReference type="EMBL" id="CRK91283.1"/>
    </source>
</evidence>
<keyword evidence="2" id="KW-0812">Transmembrane</keyword>